<comment type="similarity">
    <text evidence="1 8">Belongs to the acylphosphatase family.</text>
</comment>
<evidence type="ECO:0000256" key="7">
    <source>
        <dbReference type="RuleBase" id="RU000553"/>
    </source>
</evidence>
<evidence type="ECO:0000313" key="11">
    <source>
        <dbReference type="Proteomes" id="UP000316360"/>
    </source>
</evidence>
<feature type="domain" description="Acylphosphatase-like" evidence="9">
    <location>
        <begin position="5"/>
        <end position="92"/>
    </location>
</feature>
<dbReference type="Gene3D" id="3.30.70.100">
    <property type="match status" value="1"/>
</dbReference>
<dbReference type="PROSITE" id="PS51160">
    <property type="entry name" value="ACYLPHOSPHATASE_3"/>
    <property type="match status" value="1"/>
</dbReference>
<feature type="active site" evidence="6">
    <location>
        <position position="20"/>
    </location>
</feature>
<dbReference type="InterPro" id="IPR001792">
    <property type="entry name" value="Acylphosphatase-like_dom"/>
</dbReference>
<evidence type="ECO:0000256" key="2">
    <source>
        <dbReference type="ARBA" id="ARBA00012150"/>
    </source>
</evidence>
<evidence type="ECO:0000256" key="1">
    <source>
        <dbReference type="ARBA" id="ARBA00005614"/>
    </source>
</evidence>
<accession>A0A523RUV0</accession>
<dbReference type="SUPFAM" id="SSF54975">
    <property type="entry name" value="Acylphosphatase/BLUF domain-like"/>
    <property type="match status" value="1"/>
</dbReference>
<evidence type="ECO:0000256" key="5">
    <source>
        <dbReference type="ARBA" id="ARBA00047645"/>
    </source>
</evidence>
<proteinExistence type="inferred from homology"/>
<dbReference type="PROSITE" id="PS00151">
    <property type="entry name" value="ACYLPHOSPHATASE_2"/>
    <property type="match status" value="1"/>
</dbReference>
<evidence type="ECO:0000256" key="4">
    <source>
        <dbReference type="ARBA" id="ARBA00022801"/>
    </source>
</evidence>
<dbReference type="GO" id="GO:0003998">
    <property type="term" value="F:acylphosphatase activity"/>
    <property type="evidence" value="ECO:0007669"/>
    <property type="project" value="UniProtKB-EC"/>
</dbReference>
<dbReference type="Pfam" id="PF00708">
    <property type="entry name" value="Acylphosphatase"/>
    <property type="match status" value="1"/>
</dbReference>
<dbReference type="NCBIfam" id="NF011016">
    <property type="entry name" value="PRK14444.1"/>
    <property type="match status" value="1"/>
</dbReference>
<dbReference type="AlphaFoldDB" id="A0A523RUV0"/>
<gene>
    <name evidence="10" type="ORF">E3J84_05050</name>
</gene>
<dbReference type="InterPro" id="IPR036046">
    <property type="entry name" value="Acylphosphatase-like_dom_sf"/>
</dbReference>
<dbReference type="InterPro" id="IPR017968">
    <property type="entry name" value="Acylphosphatase_CS"/>
</dbReference>
<evidence type="ECO:0000259" key="9">
    <source>
        <dbReference type="PROSITE" id="PS51160"/>
    </source>
</evidence>
<dbReference type="PROSITE" id="PS00150">
    <property type="entry name" value="ACYLPHOSPHATASE_1"/>
    <property type="match status" value="1"/>
</dbReference>
<dbReference type="FunFam" id="3.30.70.100:FF:000012">
    <property type="entry name" value="Acylphosphatase"/>
    <property type="match status" value="1"/>
</dbReference>
<dbReference type="Proteomes" id="UP000316360">
    <property type="component" value="Unassembled WGS sequence"/>
</dbReference>
<dbReference type="EMBL" id="SOKJ01000285">
    <property type="protein sequence ID" value="TET09533.1"/>
    <property type="molecule type" value="Genomic_DNA"/>
</dbReference>
<evidence type="ECO:0000313" key="10">
    <source>
        <dbReference type="EMBL" id="TET09533.1"/>
    </source>
</evidence>
<dbReference type="InterPro" id="IPR020456">
    <property type="entry name" value="Acylphosphatase"/>
</dbReference>
<dbReference type="PANTHER" id="PTHR47268:SF4">
    <property type="entry name" value="ACYLPHOSPHATASE"/>
    <property type="match status" value="1"/>
</dbReference>
<comment type="catalytic activity">
    <reaction evidence="5 6 7">
        <text>an acyl phosphate + H2O = a carboxylate + phosphate + H(+)</text>
        <dbReference type="Rhea" id="RHEA:14965"/>
        <dbReference type="ChEBI" id="CHEBI:15377"/>
        <dbReference type="ChEBI" id="CHEBI:15378"/>
        <dbReference type="ChEBI" id="CHEBI:29067"/>
        <dbReference type="ChEBI" id="CHEBI:43474"/>
        <dbReference type="ChEBI" id="CHEBI:59918"/>
        <dbReference type="EC" id="3.6.1.7"/>
    </reaction>
</comment>
<evidence type="ECO:0000256" key="6">
    <source>
        <dbReference type="PROSITE-ProRule" id="PRU00520"/>
    </source>
</evidence>
<evidence type="ECO:0000256" key="8">
    <source>
        <dbReference type="RuleBase" id="RU004168"/>
    </source>
</evidence>
<sequence length="92" mass="10632">MKKTRAHVLIKGRVQGVFFRGETCEEAQRLGLSGWVRNRWDGSVEAVFEGEKVAIEEMIGWCYKGPPSAIVKEVEVKWEEYKGEFTSFSIRY</sequence>
<keyword evidence="4 6" id="KW-0378">Hydrolase</keyword>
<comment type="caution">
    <text evidence="10">The sequence shown here is derived from an EMBL/GenBank/DDBJ whole genome shotgun (WGS) entry which is preliminary data.</text>
</comment>
<reference evidence="10 11" key="1">
    <citation type="submission" date="2019-03" db="EMBL/GenBank/DDBJ databases">
        <title>Metabolic potential of uncultured bacteria and archaea associated with petroleum seepage in deep-sea sediments.</title>
        <authorList>
            <person name="Dong X."/>
            <person name="Hubert C."/>
        </authorList>
    </citation>
    <scope>NUCLEOTIDE SEQUENCE [LARGE SCALE GENOMIC DNA]</scope>
    <source>
        <strain evidence="10">E44_bin7</strain>
    </source>
</reference>
<dbReference type="PRINTS" id="PR00112">
    <property type="entry name" value="ACYLPHPHTASE"/>
</dbReference>
<organism evidence="10 11">
    <name type="scientific">Aerophobetes bacterium</name>
    <dbReference type="NCBI Taxonomy" id="2030807"/>
    <lineage>
        <taxon>Bacteria</taxon>
        <taxon>Candidatus Aerophobota</taxon>
    </lineage>
</organism>
<dbReference type="EC" id="3.6.1.7" evidence="2 6"/>
<dbReference type="PANTHER" id="PTHR47268">
    <property type="entry name" value="ACYLPHOSPHATASE"/>
    <property type="match status" value="1"/>
</dbReference>
<name>A0A523RUV0_UNCAE</name>
<protein>
    <recommendedName>
        <fullName evidence="3 6">Acylphosphatase</fullName>
        <ecNumber evidence="2 6">3.6.1.7</ecNumber>
    </recommendedName>
</protein>
<feature type="active site" evidence="6">
    <location>
        <position position="38"/>
    </location>
</feature>
<evidence type="ECO:0000256" key="3">
    <source>
        <dbReference type="ARBA" id="ARBA00015991"/>
    </source>
</evidence>